<keyword evidence="2" id="KW-1185">Reference proteome</keyword>
<dbReference type="RefSeq" id="XP_066009055.1">
    <property type="nucleotide sequence ID" value="XM_066151578.1"/>
</dbReference>
<reference evidence="1 2" key="2">
    <citation type="submission" date="2020-04" db="EMBL/GenBank/DDBJ databases">
        <title>Genome sequencing and assembly of multiple isolates from the Colletotrichum gloeosporioides species complex.</title>
        <authorList>
            <person name="Gan P."/>
            <person name="Shirasu K."/>
        </authorList>
    </citation>
    <scope>NUCLEOTIDE SEQUENCE [LARGE SCALE GENOMIC DNA]</scope>
    <source>
        <strain evidence="1 2">Nara gc5</strain>
    </source>
</reference>
<dbReference type="AlphaFoldDB" id="A0A7J6JBG8"/>
<dbReference type="InParanoid" id="A0A7J6JBG8"/>
<dbReference type="Proteomes" id="UP000011096">
    <property type="component" value="Unassembled WGS sequence"/>
</dbReference>
<evidence type="ECO:0000313" key="2">
    <source>
        <dbReference type="Proteomes" id="UP000011096"/>
    </source>
</evidence>
<organism evidence="1 2">
    <name type="scientific">Colletotrichum fructicola (strain Nara gc5)</name>
    <name type="common">Anthracnose fungus</name>
    <name type="synonym">Colletotrichum gloeosporioides (strain Nara gc5)</name>
    <dbReference type="NCBI Taxonomy" id="1213859"/>
    <lineage>
        <taxon>Eukaryota</taxon>
        <taxon>Fungi</taxon>
        <taxon>Dikarya</taxon>
        <taxon>Ascomycota</taxon>
        <taxon>Pezizomycotina</taxon>
        <taxon>Sordariomycetes</taxon>
        <taxon>Hypocreomycetidae</taxon>
        <taxon>Glomerellales</taxon>
        <taxon>Glomerellaceae</taxon>
        <taxon>Colletotrichum</taxon>
        <taxon>Colletotrichum gloeosporioides species complex</taxon>
    </lineage>
</organism>
<comment type="caution">
    <text evidence="1">The sequence shown here is derived from an EMBL/GenBank/DDBJ whole genome shotgun (WGS) entry which is preliminary data.</text>
</comment>
<sequence length="221" mass="25024">MASPSYQDIILSFFEENNNRPSSNTDIYSWFYQNLPDKVKEVGNGFKTSVRSALKSSRGAFTQDEAGLWKVEPGSWLASPAFENSQARYLKRSEIHAWFNSRKHTLGKDWIIQIDHAIKRLPHALMGGAKPMLLGNAKRNHVLVCFTCHIVGNSSCDIDGFSCSDDDAECASGDGFCDWIPEEDQALLSKLSPRHHYDSFNSSITNRSKTRELHRLCYLMK</sequence>
<dbReference type="GeneID" id="90979854"/>
<name>A0A7J6JBG8_COLFN</name>
<proteinExistence type="predicted"/>
<accession>A0A7J6JBG8</accession>
<protein>
    <submittedName>
        <fullName evidence="1">Uncharacterized protein</fullName>
    </submittedName>
</protein>
<reference evidence="1 2" key="1">
    <citation type="submission" date="2012-08" db="EMBL/GenBank/DDBJ databases">
        <authorList>
            <person name="Gan P.H.P."/>
            <person name="Ikeda K."/>
            <person name="Irieda H."/>
            <person name="Narusaka M."/>
            <person name="O'Connell R.J."/>
            <person name="Narusaka Y."/>
            <person name="Takano Y."/>
            <person name="Kubo Y."/>
            <person name="Shirasu K."/>
        </authorList>
    </citation>
    <scope>NUCLEOTIDE SEQUENCE [LARGE SCALE GENOMIC DNA]</scope>
    <source>
        <strain evidence="1 2">Nara gc5</strain>
    </source>
</reference>
<gene>
    <name evidence="1" type="ORF">CGGC5_v005905</name>
</gene>
<dbReference type="EMBL" id="ANPB02000003">
    <property type="protein sequence ID" value="KAF4486496.1"/>
    <property type="molecule type" value="Genomic_DNA"/>
</dbReference>
<evidence type="ECO:0000313" key="1">
    <source>
        <dbReference type="EMBL" id="KAF4486496.1"/>
    </source>
</evidence>